<feature type="compositionally biased region" description="Polar residues" evidence="1">
    <location>
        <begin position="31"/>
        <end position="42"/>
    </location>
</feature>
<gene>
    <name evidence="2" type="ORF">GALMADRAFT_148961</name>
</gene>
<dbReference type="HOGENOM" id="CLU_2722400_0_0_1"/>
<evidence type="ECO:0000313" key="2">
    <source>
        <dbReference type="EMBL" id="KDR65134.1"/>
    </source>
</evidence>
<organism evidence="2 3">
    <name type="scientific">Galerina marginata (strain CBS 339.88)</name>
    <dbReference type="NCBI Taxonomy" id="685588"/>
    <lineage>
        <taxon>Eukaryota</taxon>
        <taxon>Fungi</taxon>
        <taxon>Dikarya</taxon>
        <taxon>Basidiomycota</taxon>
        <taxon>Agaricomycotina</taxon>
        <taxon>Agaricomycetes</taxon>
        <taxon>Agaricomycetidae</taxon>
        <taxon>Agaricales</taxon>
        <taxon>Agaricineae</taxon>
        <taxon>Strophariaceae</taxon>
        <taxon>Galerina</taxon>
    </lineage>
</organism>
<feature type="region of interest" description="Disordered" evidence="1">
    <location>
        <begin position="22"/>
        <end position="45"/>
    </location>
</feature>
<keyword evidence="3" id="KW-1185">Reference proteome</keyword>
<reference evidence="3" key="1">
    <citation type="journal article" date="2014" name="Proc. Natl. Acad. Sci. U.S.A.">
        <title>Extensive sampling of basidiomycete genomes demonstrates inadequacy of the white-rot/brown-rot paradigm for wood decay fungi.</title>
        <authorList>
            <person name="Riley R."/>
            <person name="Salamov A.A."/>
            <person name="Brown D.W."/>
            <person name="Nagy L.G."/>
            <person name="Floudas D."/>
            <person name="Held B.W."/>
            <person name="Levasseur A."/>
            <person name="Lombard V."/>
            <person name="Morin E."/>
            <person name="Otillar R."/>
            <person name="Lindquist E.A."/>
            <person name="Sun H."/>
            <person name="LaButti K.M."/>
            <person name="Schmutz J."/>
            <person name="Jabbour D."/>
            <person name="Luo H."/>
            <person name="Baker S.E."/>
            <person name="Pisabarro A.G."/>
            <person name="Walton J.D."/>
            <person name="Blanchette R.A."/>
            <person name="Henrissat B."/>
            <person name="Martin F."/>
            <person name="Cullen D."/>
            <person name="Hibbett D.S."/>
            <person name="Grigoriev I.V."/>
        </authorList>
    </citation>
    <scope>NUCLEOTIDE SEQUENCE [LARGE SCALE GENOMIC DNA]</scope>
    <source>
        <strain evidence="3">CBS 339.88</strain>
    </source>
</reference>
<evidence type="ECO:0000313" key="3">
    <source>
        <dbReference type="Proteomes" id="UP000027222"/>
    </source>
</evidence>
<evidence type="ECO:0000256" key="1">
    <source>
        <dbReference type="SAM" id="MobiDB-lite"/>
    </source>
</evidence>
<protein>
    <submittedName>
        <fullName evidence="2">Uncharacterized protein</fullName>
    </submittedName>
</protein>
<dbReference type="EMBL" id="KL142507">
    <property type="protein sequence ID" value="KDR65134.1"/>
    <property type="molecule type" value="Genomic_DNA"/>
</dbReference>
<sequence>MMRRAAGSSRLGKAEVPANFAPAAVVHQPRPSLTNAGSSSPPRTRVPAATLVCCVTAPKLPNPPPPPILDCP</sequence>
<name>A0A067SBJ5_GALM3</name>
<accession>A0A067SBJ5</accession>
<proteinExistence type="predicted"/>
<dbReference type="AlphaFoldDB" id="A0A067SBJ5"/>
<dbReference type="Proteomes" id="UP000027222">
    <property type="component" value="Unassembled WGS sequence"/>
</dbReference>